<evidence type="ECO:0000313" key="4">
    <source>
        <dbReference type="Proteomes" id="UP000667802"/>
    </source>
</evidence>
<feature type="transmembrane region" description="Helical" evidence="2">
    <location>
        <begin position="174"/>
        <end position="199"/>
    </location>
</feature>
<name>A0AAP5IG31_9CYAN</name>
<organism evidence="3 4">
    <name type="scientific">Aetokthonos hydrillicola Thurmond2011</name>
    <dbReference type="NCBI Taxonomy" id="2712845"/>
    <lineage>
        <taxon>Bacteria</taxon>
        <taxon>Bacillati</taxon>
        <taxon>Cyanobacteriota</taxon>
        <taxon>Cyanophyceae</taxon>
        <taxon>Nostocales</taxon>
        <taxon>Hapalosiphonaceae</taxon>
        <taxon>Aetokthonos</taxon>
    </lineage>
</organism>
<evidence type="ECO:0000313" key="3">
    <source>
        <dbReference type="EMBL" id="MDR9900674.1"/>
    </source>
</evidence>
<proteinExistence type="predicted"/>
<sequence length="554" mass="63697">MNDNKQHHNHKVPPSVSIDRISRGSSNQLKQGDERRYNFQDTIFSRFWQERNPFRMVTDQEWQQKKAVDDKRKKERRQWWSSIFPGILSFLYNAILFAGGVAWKSPHLKKDANLGRLARGGIVLVLAALQATVFAFIIGYISHLIGFAVFIWVIVFYYFLSLEQSIQSRRKRSIGVVLARVLPAILINLASAFFAPVLFSQESIKEEATKNLDYRLAKIEDELSILGTKRFRVDGDVYRRTGIKKSQEVKAVTAQIDALNAEKQTLLEEKKHVWYGSFAAHSLSFDKQLEYVWQKTFPSALNEALADSWIRYQIDTLKYPSKKQSISEAEQRRYDAAIKLVDGKYAHQASHLTWFLLFFGFELAPVLLWLADGGEKEGYAERLNKIEDQRAHEAAIDCFSDTDFEKVERQAQKAPQYADYCEIIARETARARRANEKYAEKTTTPVSSSVVETDKIRDVSGEEKRSAVPPSREETDDVWGDSVAKPVNTPDITPHKENTDELPSVTTATSSAPPNLIGTNDAREVEEQESFSLENILEEEWRKEKEKRRNRRNF</sequence>
<feature type="compositionally biased region" description="Basic and acidic residues" evidence="1">
    <location>
        <begin position="452"/>
        <end position="466"/>
    </location>
</feature>
<comment type="caution">
    <text evidence="3">The sequence shown here is derived from an EMBL/GenBank/DDBJ whole genome shotgun (WGS) entry which is preliminary data.</text>
</comment>
<evidence type="ECO:0008006" key="5">
    <source>
        <dbReference type="Google" id="ProtNLM"/>
    </source>
</evidence>
<feature type="region of interest" description="Disordered" evidence="1">
    <location>
        <begin position="435"/>
        <end position="531"/>
    </location>
</feature>
<gene>
    <name evidence="3" type="ORF">G7B40_040000</name>
</gene>
<dbReference type="AlphaFoldDB" id="A0AAP5IG31"/>
<evidence type="ECO:0000256" key="2">
    <source>
        <dbReference type="SAM" id="Phobius"/>
    </source>
</evidence>
<dbReference type="RefSeq" id="WP_208344380.1">
    <property type="nucleotide sequence ID" value="NZ_CAWQFN010000496.1"/>
</dbReference>
<keyword evidence="2" id="KW-1133">Transmembrane helix</keyword>
<keyword evidence="4" id="KW-1185">Reference proteome</keyword>
<reference evidence="4" key="1">
    <citation type="journal article" date="2021" name="Science">
        <title>Hunting the eagle killer: A cyanobacterial neurotoxin causes vacuolar myelinopathy.</title>
        <authorList>
            <person name="Breinlinger S."/>
            <person name="Phillips T.J."/>
            <person name="Haram B.N."/>
            <person name="Mares J."/>
            <person name="Martinez Yerena J.A."/>
            <person name="Hrouzek P."/>
            <person name="Sobotka R."/>
            <person name="Henderson W.M."/>
            <person name="Schmieder P."/>
            <person name="Williams S.M."/>
            <person name="Lauderdale J.D."/>
            <person name="Wilde H.D."/>
            <person name="Gerrin W."/>
            <person name="Kust A."/>
            <person name="Washington J.W."/>
            <person name="Wagner C."/>
            <person name="Geier B."/>
            <person name="Liebeke M."/>
            <person name="Enke H."/>
            <person name="Niedermeyer T.H.J."/>
            <person name="Wilde S.B."/>
        </authorList>
    </citation>
    <scope>NUCLEOTIDE SEQUENCE [LARGE SCALE GENOMIC DNA]</scope>
    <source>
        <strain evidence="4">Thurmond2011</strain>
    </source>
</reference>
<keyword evidence="2" id="KW-0472">Membrane</keyword>
<feature type="transmembrane region" description="Helical" evidence="2">
    <location>
        <begin position="117"/>
        <end position="138"/>
    </location>
</feature>
<dbReference type="Proteomes" id="UP000667802">
    <property type="component" value="Unassembled WGS sequence"/>
</dbReference>
<evidence type="ECO:0000256" key="1">
    <source>
        <dbReference type="SAM" id="MobiDB-lite"/>
    </source>
</evidence>
<protein>
    <recommendedName>
        <fullName evidence="5">DUF4407 domain-containing protein</fullName>
    </recommendedName>
</protein>
<keyword evidence="2" id="KW-0812">Transmembrane</keyword>
<accession>A0AAP5IG31</accession>
<feature type="compositionally biased region" description="Polar residues" evidence="1">
    <location>
        <begin position="504"/>
        <end position="513"/>
    </location>
</feature>
<feature type="region of interest" description="Disordered" evidence="1">
    <location>
        <begin position="1"/>
        <end position="31"/>
    </location>
</feature>
<feature type="transmembrane region" description="Helical" evidence="2">
    <location>
        <begin position="83"/>
        <end position="105"/>
    </location>
</feature>
<feature type="compositionally biased region" description="Low complexity" evidence="1">
    <location>
        <begin position="442"/>
        <end position="451"/>
    </location>
</feature>
<dbReference type="EMBL" id="JAALHA020000037">
    <property type="protein sequence ID" value="MDR9900674.1"/>
    <property type="molecule type" value="Genomic_DNA"/>
</dbReference>